<proteinExistence type="inferred from homology"/>
<feature type="transmembrane region" description="Helical" evidence="7">
    <location>
        <begin position="57"/>
        <end position="80"/>
    </location>
</feature>
<dbReference type="EMBL" id="VSSQ01001467">
    <property type="protein sequence ID" value="MPM08598.1"/>
    <property type="molecule type" value="Genomic_DNA"/>
</dbReference>
<name>A0A644WYQ0_9ZZZZ</name>
<dbReference type="InterPro" id="IPR005524">
    <property type="entry name" value="DUF318"/>
</dbReference>
<feature type="transmembrane region" description="Helical" evidence="7">
    <location>
        <begin position="26"/>
        <end position="50"/>
    </location>
</feature>
<dbReference type="InterPro" id="IPR052923">
    <property type="entry name" value="UPF0718"/>
</dbReference>
<accession>A0A644WYQ0</accession>
<evidence type="ECO:0000256" key="6">
    <source>
        <dbReference type="ARBA" id="ARBA00023136"/>
    </source>
</evidence>
<evidence type="ECO:0000256" key="3">
    <source>
        <dbReference type="ARBA" id="ARBA00022475"/>
    </source>
</evidence>
<dbReference type="PANTHER" id="PTHR34184">
    <property type="entry name" value="UPF0718 PROTEIN YCGR"/>
    <property type="match status" value="1"/>
</dbReference>
<dbReference type="PANTHER" id="PTHR34184:SF4">
    <property type="entry name" value="UPF0718 PROTEIN YCGR"/>
    <property type="match status" value="1"/>
</dbReference>
<comment type="similarity">
    <text evidence="2">Belongs to the UPF0718 family.</text>
</comment>
<comment type="subcellular location">
    <subcellularLocation>
        <location evidence="1">Cell membrane</location>
        <topology evidence="1">Multi-pass membrane protein</topology>
    </subcellularLocation>
</comment>
<reference evidence="8" key="1">
    <citation type="submission" date="2019-08" db="EMBL/GenBank/DDBJ databases">
        <authorList>
            <person name="Kucharzyk K."/>
            <person name="Murdoch R.W."/>
            <person name="Higgins S."/>
            <person name="Loffler F."/>
        </authorList>
    </citation>
    <scope>NUCLEOTIDE SEQUENCE</scope>
</reference>
<evidence type="ECO:0000256" key="1">
    <source>
        <dbReference type="ARBA" id="ARBA00004651"/>
    </source>
</evidence>
<sequence>MMAAAFLFSACSTSDAFIARSFSGSVPLGAIMGFLVFGPMMDVKNILMLFAGFKKKVVLGLAALIFVLNFAVLYGLAFILL</sequence>
<dbReference type="AlphaFoldDB" id="A0A644WYQ0"/>
<evidence type="ECO:0000256" key="5">
    <source>
        <dbReference type="ARBA" id="ARBA00022989"/>
    </source>
</evidence>
<keyword evidence="6 7" id="KW-0472">Membrane</keyword>
<dbReference type="Pfam" id="PF03773">
    <property type="entry name" value="ArsP_1"/>
    <property type="match status" value="1"/>
</dbReference>
<evidence type="ECO:0000256" key="7">
    <source>
        <dbReference type="SAM" id="Phobius"/>
    </source>
</evidence>
<evidence type="ECO:0000313" key="8">
    <source>
        <dbReference type="EMBL" id="MPM08598.1"/>
    </source>
</evidence>
<keyword evidence="4 7" id="KW-0812">Transmembrane</keyword>
<gene>
    <name evidence="8" type="ORF">SDC9_54912</name>
</gene>
<evidence type="ECO:0000256" key="2">
    <source>
        <dbReference type="ARBA" id="ARBA00006386"/>
    </source>
</evidence>
<evidence type="ECO:0000256" key="4">
    <source>
        <dbReference type="ARBA" id="ARBA00022692"/>
    </source>
</evidence>
<protein>
    <submittedName>
        <fullName evidence="8">Putative two-component membrane permease complex subunit SMU 747c</fullName>
    </submittedName>
</protein>
<keyword evidence="3" id="KW-1003">Cell membrane</keyword>
<organism evidence="8">
    <name type="scientific">bioreactor metagenome</name>
    <dbReference type="NCBI Taxonomy" id="1076179"/>
    <lineage>
        <taxon>unclassified sequences</taxon>
        <taxon>metagenomes</taxon>
        <taxon>ecological metagenomes</taxon>
    </lineage>
</organism>
<dbReference type="GO" id="GO:0005886">
    <property type="term" value="C:plasma membrane"/>
    <property type="evidence" value="ECO:0007669"/>
    <property type="project" value="UniProtKB-SubCell"/>
</dbReference>
<keyword evidence="5 7" id="KW-1133">Transmembrane helix</keyword>
<comment type="caution">
    <text evidence="8">The sequence shown here is derived from an EMBL/GenBank/DDBJ whole genome shotgun (WGS) entry which is preliminary data.</text>
</comment>